<dbReference type="InterPro" id="IPR037165">
    <property type="entry name" value="AldOxase/xan_DH_Mopterin-bd_sf"/>
</dbReference>
<dbReference type="InterPro" id="IPR008274">
    <property type="entry name" value="AldOxase/xan_DH_MoCoBD1"/>
</dbReference>
<keyword evidence="4" id="KW-1185">Reference proteome</keyword>
<keyword evidence="1" id="KW-0732">Signal</keyword>
<dbReference type="Pfam" id="PF02738">
    <property type="entry name" value="MoCoBD_1"/>
    <property type="match status" value="1"/>
</dbReference>
<dbReference type="InterPro" id="IPR012368">
    <property type="entry name" value="OxRdtase_Mopterin-bd_su_IorB"/>
</dbReference>
<dbReference type="PANTHER" id="PTHR47495">
    <property type="entry name" value="ALDEHYDE DEHYDROGENASE"/>
    <property type="match status" value="1"/>
</dbReference>
<dbReference type="PANTHER" id="PTHR47495:SF2">
    <property type="entry name" value="ALDEHYDE DEHYDROGENASE"/>
    <property type="match status" value="1"/>
</dbReference>
<dbReference type="PIRSF" id="PIRSF036389">
    <property type="entry name" value="IOR_B"/>
    <property type="match status" value="1"/>
</dbReference>
<dbReference type="RefSeq" id="WP_354695326.1">
    <property type="nucleotide sequence ID" value="NZ_JAZHOG010000006.1"/>
</dbReference>
<dbReference type="InterPro" id="IPR006311">
    <property type="entry name" value="TAT_signal"/>
</dbReference>
<evidence type="ECO:0000313" key="4">
    <source>
        <dbReference type="Proteomes" id="UP001359886"/>
    </source>
</evidence>
<dbReference type="EMBL" id="JAZHOG010000006">
    <property type="protein sequence ID" value="MEJ8568003.1"/>
    <property type="molecule type" value="Genomic_DNA"/>
</dbReference>
<dbReference type="InterPro" id="IPR000674">
    <property type="entry name" value="Ald_Oxase/Xan_DH_a/b"/>
</dbReference>
<reference evidence="3 4" key="1">
    <citation type="submission" date="2024-02" db="EMBL/GenBank/DDBJ databases">
        <title>A novel Wenzhouxiangellaceae bacterium, isolated from coastal sediments.</title>
        <authorList>
            <person name="Du Z.-J."/>
            <person name="Ye Y.-Q."/>
            <person name="Zhang X.-Y."/>
        </authorList>
    </citation>
    <scope>NUCLEOTIDE SEQUENCE [LARGE SCALE GENOMIC DNA]</scope>
    <source>
        <strain evidence="3 4">CH-27</strain>
    </source>
</reference>
<dbReference type="InterPro" id="IPR046867">
    <property type="entry name" value="AldOxase/xan_DH_MoCoBD2"/>
</dbReference>
<dbReference type="PROSITE" id="PS51318">
    <property type="entry name" value="TAT"/>
    <property type="match status" value="1"/>
</dbReference>
<sequence>MSATRLLSGGVSRRDFIKHSSLAIGGLTVSVALPLSAATGGDTGFQPNAFVHVAPDGTVTLWCGRCEMGQGISTALPAAVADELEADWARVTVLQADGDKKYGPQGTGGSRSINIMLEPMRQAGAAAREMLVAAAAQAWGLAATDCYADNHVVRNRQDDRELGYGELADAAAALPVPEEPALKSKDEFRYIGKPLPRHDQDEVVVGTRVYGADVKLPSMKYAAIRHVPVMGGSLKSLDKSALTGIDGITAVVEIPRYNKPFGTLGGVAVVADNTWLAQQAVGKLDIEWERGPHGDYDTDAYKQELVRNVEAPGEAVLDRGDVDAAFENATVRHAATYVGGHLSHSPMEPMASAAWVTDERCEIWASTQDPQGIQNTIADYLGRQPEDIIVHVMMAGGAFGRKFKCDYVTEAVALSKAIKAPVQLTWSREEDTRTGYYHSCSAQHIEAGVDAEGNLTGWLHRAAFPPISSLFDPSVTRPGESELAQVTGHPYGVPNLRVESGESIAHTRIGWYRAVYDIFWGFAFNVFTDELAHKAGADPLAFYRRIYERSLATAPSDEPRREQAQRSLAVLNKAAEMGEWGRSLPDGHGLGLAVHHSYHSYTAMAVHAEVQGDEIHVHRVDCAVDCGLVLNPDIATAQMEGAVVMGLGLALRTELKFKDGAVVNSNFHDYPVLRIHETPPVINVAFIGQDYRSTGLGEPGVPTFAPALSNAVFAASGKRYRQVPFAAAEPV</sequence>
<dbReference type="NCBIfam" id="TIGR01409">
    <property type="entry name" value="TAT_signal_seq"/>
    <property type="match status" value="1"/>
</dbReference>
<gene>
    <name evidence="3" type="ORF">V3330_10235</name>
</gene>
<accession>A0AAW9RGN4</accession>
<dbReference type="Pfam" id="PF20256">
    <property type="entry name" value="MoCoBD_2"/>
    <property type="match status" value="2"/>
</dbReference>
<dbReference type="GO" id="GO:0016491">
    <property type="term" value="F:oxidoreductase activity"/>
    <property type="evidence" value="ECO:0007669"/>
    <property type="project" value="InterPro"/>
</dbReference>
<feature type="domain" description="Aldehyde oxidase/xanthine dehydrogenase a/b hammerhead" evidence="2">
    <location>
        <begin position="205"/>
        <end position="292"/>
    </location>
</feature>
<evidence type="ECO:0000313" key="3">
    <source>
        <dbReference type="EMBL" id="MEJ8568003.1"/>
    </source>
</evidence>
<dbReference type="InterPro" id="IPR052516">
    <property type="entry name" value="N-heterocyclic_Hydroxylase"/>
</dbReference>
<comment type="caution">
    <text evidence="3">The sequence shown here is derived from an EMBL/GenBank/DDBJ whole genome shotgun (WGS) entry which is preliminary data.</text>
</comment>
<dbReference type="Gene3D" id="3.90.1170.50">
    <property type="entry name" value="Aldehyde oxidase/xanthine dehydrogenase, a/b hammerhead"/>
    <property type="match status" value="1"/>
</dbReference>
<organism evidence="3 4">
    <name type="scientific">Elongatibacter sediminis</name>
    <dbReference type="NCBI Taxonomy" id="3119006"/>
    <lineage>
        <taxon>Bacteria</taxon>
        <taxon>Pseudomonadati</taxon>
        <taxon>Pseudomonadota</taxon>
        <taxon>Gammaproteobacteria</taxon>
        <taxon>Chromatiales</taxon>
        <taxon>Wenzhouxiangellaceae</taxon>
        <taxon>Elongatibacter</taxon>
    </lineage>
</organism>
<dbReference type="SMART" id="SM01008">
    <property type="entry name" value="Ald_Xan_dh_C"/>
    <property type="match status" value="1"/>
</dbReference>
<dbReference type="Proteomes" id="UP001359886">
    <property type="component" value="Unassembled WGS sequence"/>
</dbReference>
<dbReference type="AlphaFoldDB" id="A0AAW9RGN4"/>
<evidence type="ECO:0000256" key="1">
    <source>
        <dbReference type="ARBA" id="ARBA00022729"/>
    </source>
</evidence>
<dbReference type="SUPFAM" id="SSF56003">
    <property type="entry name" value="Molybdenum cofactor-binding domain"/>
    <property type="match status" value="2"/>
</dbReference>
<proteinExistence type="predicted"/>
<dbReference type="InterPro" id="IPR019546">
    <property type="entry name" value="TAT_signal_bac_arc"/>
</dbReference>
<protein>
    <submittedName>
        <fullName evidence="3">Molybdopterin cofactor-binding domain-containing protein</fullName>
    </submittedName>
</protein>
<name>A0AAW9RGN4_9GAMM</name>
<dbReference type="Gene3D" id="3.30.365.10">
    <property type="entry name" value="Aldehyde oxidase/xanthine dehydrogenase, molybdopterin binding domain"/>
    <property type="match status" value="4"/>
</dbReference>
<evidence type="ECO:0000259" key="2">
    <source>
        <dbReference type="SMART" id="SM01008"/>
    </source>
</evidence>